<accession>A0A915K8D3</accession>
<evidence type="ECO:0000259" key="8">
    <source>
        <dbReference type="PROSITE" id="PS50060"/>
    </source>
</evidence>
<evidence type="ECO:0000259" key="9">
    <source>
        <dbReference type="PROSITE" id="PS51864"/>
    </source>
</evidence>
<reference evidence="11" key="1">
    <citation type="submission" date="2022-11" db="UniProtKB">
        <authorList>
            <consortium name="WormBaseParasite"/>
        </authorList>
    </citation>
    <scope>IDENTIFICATION</scope>
</reference>
<evidence type="ECO:0000313" key="11">
    <source>
        <dbReference type="WBParaSite" id="nRc.2.0.1.t34152-RA"/>
    </source>
</evidence>
<keyword evidence="4 7" id="KW-0862">Zinc</keyword>
<dbReference type="WBParaSite" id="nRc.2.0.1.t34152-RA">
    <property type="protein sequence ID" value="nRc.2.0.1.t34152-RA"/>
    <property type="gene ID" value="nRc.2.0.1.g34152"/>
</dbReference>
<evidence type="ECO:0000256" key="1">
    <source>
        <dbReference type="ARBA" id="ARBA00022670"/>
    </source>
</evidence>
<evidence type="ECO:0000256" key="7">
    <source>
        <dbReference type="RuleBase" id="RU361183"/>
    </source>
</evidence>
<dbReference type="Proteomes" id="UP000887565">
    <property type="component" value="Unplaced"/>
</dbReference>
<protein>
    <recommendedName>
        <fullName evidence="7">Metalloendopeptidase</fullName>
        <ecNumber evidence="7">3.4.24.-</ecNumber>
    </recommendedName>
</protein>
<dbReference type="PANTHER" id="PTHR10127">
    <property type="entry name" value="DISCOIDIN, CUB, EGF, LAMININ , AND ZINC METALLOPROTEASE DOMAIN CONTAINING"/>
    <property type="match status" value="1"/>
</dbReference>
<dbReference type="InterPro" id="IPR000998">
    <property type="entry name" value="MAM_dom"/>
</dbReference>
<feature type="domain" description="Peptidase M12A" evidence="9">
    <location>
        <begin position="1"/>
        <end position="103"/>
    </location>
</feature>
<dbReference type="PROSITE" id="PS51864">
    <property type="entry name" value="ASTACIN"/>
    <property type="match status" value="1"/>
</dbReference>
<dbReference type="InterPro" id="IPR001506">
    <property type="entry name" value="Peptidase_M12A"/>
</dbReference>
<dbReference type="Gene3D" id="3.40.390.10">
    <property type="entry name" value="Collagenase (Catalytic Domain)"/>
    <property type="match status" value="1"/>
</dbReference>
<feature type="domain" description="MAM" evidence="8">
    <location>
        <begin position="108"/>
        <end position="180"/>
    </location>
</feature>
<keyword evidence="10" id="KW-1185">Reference proteome</keyword>
<dbReference type="AlphaFoldDB" id="A0A915K8D3"/>
<dbReference type="PRINTS" id="PR00480">
    <property type="entry name" value="ASTACIN"/>
</dbReference>
<dbReference type="Pfam" id="PF01400">
    <property type="entry name" value="Astacin"/>
    <property type="match status" value="1"/>
</dbReference>
<keyword evidence="5 7" id="KW-0482">Metalloprotease</keyword>
<name>A0A915K8D3_ROMCU</name>
<keyword evidence="3 7" id="KW-0378">Hydrolase</keyword>
<dbReference type="PROSITE" id="PS50060">
    <property type="entry name" value="MAM_2"/>
    <property type="match status" value="1"/>
</dbReference>
<organism evidence="10 11">
    <name type="scientific">Romanomermis culicivorax</name>
    <name type="common">Nematode worm</name>
    <dbReference type="NCBI Taxonomy" id="13658"/>
    <lineage>
        <taxon>Eukaryota</taxon>
        <taxon>Metazoa</taxon>
        <taxon>Ecdysozoa</taxon>
        <taxon>Nematoda</taxon>
        <taxon>Enoplea</taxon>
        <taxon>Dorylaimia</taxon>
        <taxon>Mermithida</taxon>
        <taxon>Mermithoidea</taxon>
        <taxon>Mermithidae</taxon>
        <taxon>Romanomermis</taxon>
    </lineage>
</organism>
<keyword evidence="1 7" id="KW-0645">Protease</keyword>
<dbReference type="EC" id="3.4.24.-" evidence="7"/>
<dbReference type="GO" id="GO:0046872">
    <property type="term" value="F:metal ion binding"/>
    <property type="evidence" value="ECO:0007669"/>
    <property type="project" value="UniProtKB-KW"/>
</dbReference>
<dbReference type="GO" id="GO:0016020">
    <property type="term" value="C:membrane"/>
    <property type="evidence" value="ECO:0007669"/>
    <property type="project" value="InterPro"/>
</dbReference>
<proteinExistence type="predicted"/>
<feature type="active site" evidence="6">
    <location>
        <position position="3"/>
    </location>
</feature>
<evidence type="ECO:0000256" key="3">
    <source>
        <dbReference type="ARBA" id="ARBA00022801"/>
    </source>
</evidence>
<evidence type="ECO:0000256" key="6">
    <source>
        <dbReference type="PROSITE-ProRule" id="PRU01211"/>
    </source>
</evidence>
<sequence length="180" mass="20835">MEELLESCHVAHSRADRDRYVKILEKNVKPGKMGQFAKQAVSPINIFKNPYDYGSILHYSAFAFSKNETFLRTIDTLKPADIGQRYFLSHLDVAKIKHFYQCAEVKDASCTFDFDLCDWTQDYKLVLEDRQSFTLNDSFSDDFDFLKLNSSTLFTEYTPIKDHTTGFECEIFTDASIQAD</sequence>
<dbReference type="SUPFAM" id="SSF55486">
    <property type="entry name" value="Metalloproteases ('zincins'), catalytic domain"/>
    <property type="match status" value="1"/>
</dbReference>
<dbReference type="PANTHER" id="PTHR10127:SF780">
    <property type="entry name" value="METALLOENDOPEPTIDASE"/>
    <property type="match status" value="1"/>
</dbReference>
<keyword evidence="2 7" id="KW-0479">Metal-binding</keyword>
<dbReference type="InterPro" id="IPR024079">
    <property type="entry name" value="MetalloPept_cat_dom_sf"/>
</dbReference>
<dbReference type="GO" id="GO:0006508">
    <property type="term" value="P:proteolysis"/>
    <property type="evidence" value="ECO:0007669"/>
    <property type="project" value="UniProtKB-KW"/>
</dbReference>
<comment type="caution">
    <text evidence="6">Lacks conserved residue(s) required for the propagation of feature annotation.</text>
</comment>
<evidence type="ECO:0000313" key="10">
    <source>
        <dbReference type="Proteomes" id="UP000887565"/>
    </source>
</evidence>
<comment type="cofactor">
    <cofactor evidence="7">
        <name>Zn(2+)</name>
        <dbReference type="ChEBI" id="CHEBI:29105"/>
    </cofactor>
    <text evidence="7">Binds 1 zinc ion per subunit.</text>
</comment>
<dbReference type="GO" id="GO:0004222">
    <property type="term" value="F:metalloendopeptidase activity"/>
    <property type="evidence" value="ECO:0007669"/>
    <property type="project" value="UniProtKB-UniRule"/>
</dbReference>
<evidence type="ECO:0000256" key="4">
    <source>
        <dbReference type="ARBA" id="ARBA00022833"/>
    </source>
</evidence>
<evidence type="ECO:0000256" key="2">
    <source>
        <dbReference type="ARBA" id="ARBA00022723"/>
    </source>
</evidence>
<evidence type="ECO:0000256" key="5">
    <source>
        <dbReference type="ARBA" id="ARBA00023049"/>
    </source>
</evidence>